<proteinExistence type="predicted"/>
<gene>
    <name evidence="2" type="ORF">SCARUB_01711</name>
</gene>
<accession>A0A1E3XBZ7</accession>
<dbReference type="AlphaFoldDB" id="A0A1E3XBZ7"/>
<organism evidence="2 3">
    <name type="scientific">Candidatus Scalindua rubra</name>
    <dbReference type="NCBI Taxonomy" id="1872076"/>
    <lineage>
        <taxon>Bacteria</taxon>
        <taxon>Pseudomonadati</taxon>
        <taxon>Planctomycetota</taxon>
        <taxon>Candidatus Brocadiia</taxon>
        <taxon>Candidatus Brocadiales</taxon>
        <taxon>Candidatus Scalinduaceae</taxon>
        <taxon>Candidatus Scalindua</taxon>
    </lineage>
</organism>
<evidence type="ECO:0000313" key="3">
    <source>
        <dbReference type="Proteomes" id="UP000094056"/>
    </source>
</evidence>
<dbReference type="EMBL" id="MAYW01000036">
    <property type="protein sequence ID" value="ODS33155.1"/>
    <property type="molecule type" value="Genomic_DNA"/>
</dbReference>
<dbReference type="InterPro" id="IPR010982">
    <property type="entry name" value="Lambda_DNA-bd_dom_sf"/>
</dbReference>
<sequence>MTKRAHKVMLPRFGKYLEYLRKSKNLKQSQVIYKSKKIKDGCKISSSNLSRYEAGKTGDPSLPLLKTFSIIYDEPLENIIKVLMKEKYGVDIEYEKLNQSYIKESESIYIFQLEEINEMIKRLNSNGLFMLKAVLKGLTTQKEFLTD</sequence>
<dbReference type="Proteomes" id="UP000094056">
    <property type="component" value="Unassembled WGS sequence"/>
</dbReference>
<dbReference type="InterPro" id="IPR001387">
    <property type="entry name" value="Cro/C1-type_HTH"/>
</dbReference>
<feature type="domain" description="HTH cro/C1-type" evidence="1">
    <location>
        <begin position="44"/>
        <end position="79"/>
    </location>
</feature>
<dbReference type="CDD" id="cd00093">
    <property type="entry name" value="HTH_XRE"/>
    <property type="match status" value="1"/>
</dbReference>
<dbReference type="SUPFAM" id="SSF47413">
    <property type="entry name" value="lambda repressor-like DNA-binding domains"/>
    <property type="match status" value="1"/>
</dbReference>
<comment type="caution">
    <text evidence="2">The sequence shown here is derived from an EMBL/GenBank/DDBJ whole genome shotgun (WGS) entry which is preliminary data.</text>
</comment>
<name>A0A1E3XBZ7_9BACT</name>
<protein>
    <submittedName>
        <fullName evidence="2">Helix-turn-helix domain protein</fullName>
    </submittedName>
</protein>
<dbReference type="Gene3D" id="1.10.260.40">
    <property type="entry name" value="lambda repressor-like DNA-binding domains"/>
    <property type="match status" value="1"/>
</dbReference>
<evidence type="ECO:0000313" key="2">
    <source>
        <dbReference type="EMBL" id="ODS33155.1"/>
    </source>
</evidence>
<dbReference type="GO" id="GO:0003677">
    <property type="term" value="F:DNA binding"/>
    <property type="evidence" value="ECO:0007669"/>
    <property type="project" value="InterPro"/>
</dbReference>
<dbReference type="PROSITE" id="PS50943">
    <property type="entry name" value="HTH_CROC1"/>
    <property type="match status" value="1"/>
</dbReference>
<reference evidence="2 3" key="1">
    <citation type="submission" date="2016-07" db="EMBL/GenBank/DDBJ databases">
        <title>Draft genome of Scalindua rubra, obtained from a brine-seawater interface in the Red Sea, sheds light on salt adaptation in anammox bacteria.</title>
        <authorList>
            <person name="Speth D.R."/>
            <person name="Lagkouvardos I."/>
            <person name="Wang Y."/>
            <person name="Qian P.-Y."/>
            <person name="Dutilh B.E."/>
            <person name="Jetten M.S."/>
        </authorList>
    </citation>
    <scope>NUCLEOTIDE SEQUENCE [LARGE SCALE GENOMIC DNA]</scope>
    <source>
        <strain evidence="2">BSI-1</strain>
    </source>
</reference>
<evidence type="ECO:0000259" key="1">
    <source>
        <dbReference type="PROSITE" id="PS50943"/>
    </source>
</evidence>